<gene>
    <name evidence="2" type="ORF">SRIMR7_01340</name>
</gene>
<evidence type="ECO:0000313" key="3">
    <source>
        <dbReference type="Proteomes" id="UP000829494"/>
    </source>
</evidence>
<name>A0ABY3YSS0_STRRM</name>
<feature type="region of interest" description="Disordered" evidence="1">
    <location>
        <begin position="101"/>
        <end position="128"/>
    </location>
</feature>
<evidence type="ECO:0000256" key="1">
    <source>
        <dbReference type="SAM" id="MobiDB-lite"/>
    </source>
</evidence>
<proteinExistence type="predicted"/>
<organism evidence="2 3">
    <name type="scientific">Streptomyces rimosus subsp. rimosus</name>
    <dbReference type="NCBI Taxonomy" id="132474"/>
    <lineage>
        <taxon>Bacteria</taxon>
        <taxon>Bacillati</taxon>
        <taxon>Actinomycetota</taxon>
        <taxon>Actinomycetes</taxon>
        <taxon>Kitasatosporales</taxon>
        <taxon>Streptomycetaceae</taxon>
        <taxon>Streptomyces</taxon>
    </lineage>
</organism>
<accession>A0ABY3YSS0</accession>
<sequence>MQVTPHTEASAYQHGSVLERAEGAYGCGLGEGVAGEAEPRHGPDGFVGGEIAVVLAGDDLADLLDGIAAAADGHEFTGAGFGRDALHRLQHAALGELEGEAGDDTAHETSQGEGKNGPAGAKPFSGRRGEDARSFALLIDHRQVRNERIRHLLRQLACRYEDHPRQLTGLGTLTSGAGCRMREKSSAPELLTWALNYCVRVSDRSFSAPICSARRAGLAILTGSPGRVRCAGCGSARRRTSWSVSCCVGRPAVSRAGADRVGKAADQ</sequence>
<evidence type="ECO:0000313" key="2">
    <source>
        <dbReference type="EMBL" id="UNZ00779.1"/>
    </source>
</evidence>
<dbReference type="EMBL" id="CP094298">
    <property type="protein sequence ID" value="UNZ00779.1"/>
    <property type="molecule type" value="Genomic_DNA"/>
</dbReference>
<reference evidence="2 3" key="1">
    <citation type="submission" date="2022-03" db="EMBL/GenBank/DDBJ databases">
        <title>Complete genome of Streptomyces rimosus ssp. rimosus R7 (=ATCC 10970).</title>
        <authorList>
            <person name="Beganovic S."/>
            <person name="Ruckert C."/>
            <person name="Busche T."/>
            <person name="Kalinowski J."/>
            <person name="Wittmann C."/>
        </authorList>
    </citation>
    <scope>NUCLEOTIDE SEQUENCE [LARGE SCALE GENOMIC DNA]</scope>
    <source>
        <strain evidence="2 3">R7</strain>
    </source>
</reference>
<keyword evidence="3" id="KW-1185">Reference proteome</keyword>
<dbReference type="Proteomes" id="UP000829494">
    <property type="component" value="Chromosome"/>
</dbReference>
<protein>
    <submittedName>
        <fullName evidence="2">Uncharacterized protein</fullName>
    </submittedName>
</protein>